<evidence type="ECO:0000259" key="9">
    <source>
        <dbReference type="PROSITE" id="PS51379"/>
    </source>
</evidence>
<keyword evidence="6" id="KW-0560">Oxidoreductase</keyword>
<dbReference type="HOGENOM" id="CLU_030790_2_1_9"/>
<dbReference type="InterPro" id="IPR004453">
    <property type="entry name" value="QueG"/>
</dbReference>
<protein>
    <submittedName>
        <fullName evidence="10">(Fe-S)-binding protein</fullName>
    </submittedName>
</protein>
<evidence type="ECO:0000256" key="7">
    <source>
        <dbReference type="ARBA" id="ARBA00023004"/>
    </source>
</evidence>
<dbReference type="AlphaFoldDB" id="W0E6Z1"/>
<dbReference type="STRING" id="871968.DESME_05275"/>
<keyword evidence="8" id="KW-0411">Iron-sulfur</keyword>
<organism evidence="10 11">
    <name type="scientific">Desulfitobacterium metallireducens DSM 15288</name>
    <dbReference type="NCBI Taxonomy" id="871968"/>
    <lineage>
        <taxon>Bacteria</taxon>
        <taxon>Bacillati</taxon>
        <taxon>Bacillota</taxon>
        <taxon>Clostridia</taxon>
        <taxon>Eubacteriales</taxon>
        <taxon>Desulfitobacteriaceae</taxon>
        <taxon>Desulfitobacterium</taxon>
    </lineage>
</organism>
<proteinExistence type="predicted"/>
<evidence type="ECO:0000256" key="2">
    <source>
        <dbReference type="ARBA" id="ARBA00022490"/>
    </source>
</evidence>
<dbReference type="OrthoDB" id="9784571at2"/>
<dbReference type="InterPro" id="IPR013542">
    <property type="entry name" value="QueG_DUF1730"/>
</dbReference>
<dbReference type="Pfam" id="PF08331">
    <property type="entry name" value="QueG_DUF1730"/>
    <property type="match status" value="1"/>
</dbReference>
<evidence type="ECO:0000256" key="3">
    <source>
        <dbReference type="ARBA" id="ARBA00022694"/>
    </source>
</evidence>
<dbReference type="EMBL" id="CP007032">
    <property type="protein sequence ID" value="AHF06537.1"/>
    <property type="molecule type" value="Genomic_DNA"/>
</dbReference>
<dbReference type="PANTHER" id="PTHR30002">
    <property type="entry name" value="EPOXYQUEUOSINE REDUCTASE"/>
    <property type="match status" value="1"/>
</dbReference>
<dbReference type="Pfam" id="PF13484">
    <property type="entry name" value="Fer4_16"/>
    <property type="match status" value="1"/>
</dbReference>
<dbReference type="PROSITE" id="PS00198">
    <property type="entry name" value="4FE4S_FER_1"/>
    <property type="match status" value="1"/>
</dbReference>
<keyword evidence="4" id="KW-0479">Metal-binding</keyword>
<dbReference type="RefSeq" id="WP_025248674.1">
    <property type="nucleotide sequence ID" value="NZ_CP007032.1"/>
</dbReference>
<evidence type="ECO:0000256" key="4">
    <source>
        <dbReference type="ARBA" id="ARBA00022723"/>
    </source>
</evidence>
<dbReference type="PANTHER" id="PTHR30002:SF4">
    <property type="entry name" value="EPOXYQUEUOSINE REDUCTASE"/>
    <property type="match status" value="1"/>
</dbReference>
<keyword evidence="3" id="KW-0819">tRNA processing</keyword>
<keyword evidence="1" id="KW-0004">4Fe-4S</keyword>
<evidence type="ECO:0000256" key="8">
    <source>
        <dbReference type="ARBA" id="ARBA00023014"/>
    </source>
</evidence>
<evidence type="ECO:0000256" key="1">
    <source>
        <dbReference type="ARBA" id="ARBA00022485"/>
    </source>
</evidence>
<reference evidence="10 11" key="1">
    <citation type="submission" date="2013-12" db="EMBL/GenBank/DDBJ databases">
        <authorList>
            <consortium name="DOE Joint Genome Institute"/>
            <person name="Smidt H."/>
            <person name="Huntemann M."/>
            <person name="Han J."/>
            <person name="Chen A."/>
            <person name="Kyrpides N."/>
            <person name="Mavromatis K."/>
            <person name="Markowitz V."/>
            <person name="Palaniappan K."/>
            <person name="Ivanova N."/>
            <person name="Schaumberg A."/>
            <person name="Pati A."/>
            <person name="Liolios K."/>
            <person name="Nordberg H.P."/>
            <person name="Cantor M.N."/>
            <person name="Hua S.X."/>
            <person name="Woyke T."/>
        </authorList>
    </citation>
    <scope>NUCLEOTIDE SEQUENCE [LARGE SCALE GENOMIC DNA]</scope>
    <source>
        <strain evidence="11">DSM 15288</strain>
    </source>
</reference>
<sequence length="359" mass="40660">MELQEQLSWKARFREVAESLGFIKVGFTGAQPLLDLTQYLKGTEKEGCFTPFVEADITLRTDPQAVWAACKTVVVLAYPLPLTSKSQPNEGVLARSSVGEDYHHVLHSRLDKLLQKLREINWPSEQIQLQVDTGPLNERGFALRSGLGWAGRNQQLIVPGVGSFVALALVFLDQELPPDEPMDNLCGTCQKCIQSCPAQVLGKEHFVATQCLSFLTQSKERLSDGQAKSLGQRLFGCDTCQEACPHNQGFLRREEEAQNKVQRQSYNRTEGVSYSDEATCLRRGADLYEVLNLTKAQFNERFRWTAAGWRGKGILQRNAYRIMENLQDERRIAWLNENKDNQTLPLVLRQELMGKNKDR</sequence>
<dbReference type="KEGG" id="dmt:DESME_05275"/>
<dbReference type="GO" id="GO:0052693">
    <property type="term" value="F:epoxyqueuosine reductase activity"/>
    <property type="evidence" value="ECO:0007669"/>
    <property type="project" value="TreeGrafter"/>
</dbReference>
<dbReference type="InterPro" id="IPR017896">
    <property type="entry name" value="4Fe4S_Fe-S-bd"/>
</dbReference>
<dbReference type="InterPro" id="IPR017900">
    <property type="entry name" value="4Fe4S_Fe_S_CS"/>
</dbReference>
<name>W0E6Z1_9FIRM</name>
<keyword evidence="5" id="KW-0671">Queuosine biosynthesis</keyword>
<keyword evidence="11" id="KW-1185">Reference proteome</keyword>
<gene>
    <name evidence="10" type="ORF">DESME_05275</name>
</gene>
<dbReference type="GO" id="GO:0046872">
    <property type="term" value="F:metal ion binding"/>
    <property type="evidence" value="ECO:0007669"/>
    <property type="project" value="UniProtKB-KW"/>
</dbReference>
<evidence type="ECO:0000313" key="11">
    <source>
        <dbReference type="Proteomes" id="UP000010847"/>
    </source>
</evidence>
<dbReference type="GO" id="GO:0051539">
    <property type="term" value="F:4 iron, 4 sulfur cluster binding"/>
    <property type="evidence" value="ECO:0007669"/>
    <property type="project" value="UniProtKB-KW"/>
</dbReference>
<dbReference type="NCBIfam" id="TIGR00276">
    <property type="entry name" value="tRNA epoxyqueuosine(34) reductase QueG"/>
    <property type="match status" value="1"/>
</dbReference>
<evidence type="ECO:0000256" key="5">
    <source>
        <dbReference type="ARBA" id="ARBA00022785"/>
    </source>
</evidence>
<dbReference type="SUPFAM" id="SSF46548">
    <property type="entry name" value="alpha-helical ferredoxin"/>
    <property type="match status" value="1"/>
</dbReference>
<dbReference type="GO" id="GO:0008616">
    <property type="term" value="P:tRNA queuosine(34) biosynthetic process"/>
    <property type="evidence" value="ECO:0007669"/>
    <property type="project" value="UniProtKB-KW"/>
</dbReference>
<evidence type="ECO:0000256" key="6">
    <source>
        <dbReference type="ARBA" id="ARBA00023002"/>
    </source>
</evidence>
<dbReference type="Proteomes" id="UP000010847">
    <property type="component" value="Chromosome"/>
</dbReference>
<evidence type="ECO:0000313" key="10">
    <source>
        <dbReference type="EMBL" id="AHF06537.1"/>
    </source>
</evidence>
<keyword evidence="7" id="KW-0408">Iron</keyword>
<keyword evidence="2" id="KW-0963">Cytoplasm</keyword>
<accession>W0E6Z1</accession>
<dbReference type="eggNOG" id="COG1600">
    <property type="taxonomic scope" value="Bacteria"/>
</dbReference>
<dbReference type="PROSITE" id="PS51379">
    <property type="entry name" value="4FE4S_FER_2"/>
    <property type="match status" value="1"/>
</dbReference>
<feature type="domain" description="4Fe-4S ferredoxin-type" evidence="9">
    <location>
        <begin position="174"/>
        <end position="206"/>
    </location>
</feature>